<protein>
    <submittedName>
        <fullName evidence="1">Uncharacterized protein</fullName>
    </submittedName>
</protein>
<name>A0ACC1WNB8_MELAZ</name>
<gene>
    <name evidence="1" type="ORF">OWV82_023959</name>
</gene>
<comment type="caution">
    <text evidence="1">The sequence shown here is derived from an EMBL/GenBank/DDBJ whole genome shotgun (WGS) entry which is preliminary data.</text>
</comment>
<dbReference type="Proteomes" id="UP001164539">
    <property type="component" value="Chromosome 14"/>
</dbReference>
<organism evidence="1 2">
    <name type="scientific">Melia azedarach</name>
    <name type="common">Chinaberry tree</name>
    <dbReference type="NCBI Taxonomy" id="155640"/>
    <lineage>
        <taxon>Eukaryota</taxon>
        <taxon>Viridiplantae</taxon>
        <taxon>Streptophyta</taxon>
        <taxon>Embryophyta</taxon>
        <taxon>Tracheophyta</taxon>
        <taxon>Spermatophyta</taxon>
        <taxon>Magnoliopsida</taxon>
        <taxon>eudicotyledons</taxon>
        <taxon>Gunneridae</taxon>
        <taxon>Pentapetalae</taxon>
        <taxon>rosids</taxon>
        <taxon>malvids</taxon>
        <taxon>Sapindales</taxon>
        <taxon>Meliaceae</taxon>
        <taxon>Melia</taxon>
    </lineage>
</organism>
<evidence type="ECO:0000313" key="1">
    <source>
        <dbReference type="EMBL" id="KAJ4700606.1"/>
    </source>
</evidence>
<sequence length="130" mass="14819">MYKYPIVNNLYVCVPVCCNRKRKSSFLNFSCHIFSSKLQTVLSSSPTLSLLAVTLLLLLETSEPKHSPTPWADSPDHYQTLYIVIHLPPECIFPFCKTYAFTTKSPFPVSNPCKDPRTFYVQLGFSLSVY</sequence>
<evidence type="ECO:0000313" key="2">
    <source>
        <dbReference type="Proteomes" id="UP001164539"/>
    </source>
</evidence>
<proteinExistence type="predicted"/>
<reference evidence="1 2" key="1">
    <citation type="journal article" date="2023" name="Science">
        <title>Complex scaffold remodeling in plant triterpene biosynthesis.</title>
        <authorList>
            <person name="De La Pena R."/>
            <person name="Hodgson H."/>
            <person name="Liu J.C."/>
            <person name="Stephenson M.J."/>
            <person name="Martin A.C."/>
            <person name="Owen C."/>
            <person name="Harkess A."/>
            <person name="Leebens-Mack J."/>
            <person name="Jimenez L.E."/>
            <person name="Osbourn A."/>
            <person name="Sattely E.S."/>
        </authorList>
    </citation>
    <scope>NUCLEOTIDE SEQUENCE [LARGE SCALE GENOMIC DNA]</scope>
    <source>
        <strain evidence="2">cv. JPN11</strain>
        <tissue evidence="1">Leaf</tissue>
    </source>
</reference>
<keyword evidence="2" id="KW-1185">Reference proteome</keyword>
<dbReference type="EMBL" id="CM051407">
    <property type="protein sequence ID" value="KAJ4700606.1"/>
    <property type="molecule type" value="Genomic_DNA"/>
</dbReference>
<accession>A0ACC1WNB8</accession>